<protein>
    <submittedName>
        <fullName evidence="2">Uncharacterized protein</fullName>
    </submittedName>
</protein>
<evidence type="ECO:0000256" key="1">
    <source>
        <dbReference type="SAM" id="MobiDB-lite"/>
    </source>
</evidence>
<name>A0AAD1VVJ6_PELCU</name>
<proteinExistence type="predicted"/>
<reference evidence="2" key="1">
    <citation type="submission" date="2022-03" db="EMBL/GenBank/DDBJ databases">
        <authorList>
            <person name="Alioto T."/>
            <person name="Alioto T."/>
            <person name="Gomez Garrido J."/>
        </authorList>
    </citation>
    <scope>NUCLEOTIDE SEQUENCE</scope>
</reference>
<accession>A0AAD1VVJ6</accession>
<feature type="non-terminal residue" evidence="2">
    <location>
        <position position="1"/>
    </location>
</feature>
<organism evidence="2 3">
    <name type="scientific">Pelobates cultripes</name>
    <name type="common">Western spadefoot toad</name>
    <dbReference type="NCBI Taxonomy" id="61616"/>
    <lineage>
        <taxon>Eukaryota</taxon>
        <taxon>Metazoa</taxon>
        <taxon>Chordata</taxon>
        <taxon>Craniata</taxon>
        <taxon>Vertebrata</taxon>
        <taxon>Euteleostomi</taxon>
        <taxon>Amphibia</taxon>
        <taxon>Batrachia</taxon>
        <taxon>Anura</taxon>
        <taxon>Pelobatoidea</taxon>
        <taxon>Pelobatidae</taxon>
        <taxon>Pelobates</taxon>
    </lineage>
</organism>
<gene>
    <name evidence="2" type="ORF">PECUL_23A010012</name>
</gene>
<dbReference type="Proteomes" id="UP001295444">
    <property type="component" value="Chromosome 02"/>
</dbReference>
<sequence>ALPVPISQQDFKTLGKANEEHKPFPPLISKLSYYSTMYLRHILISPPSILYYPIHCYRKCTSHTKPHSIIANYSMTWLRAQYAFLTSDKQEGKPGHPLGLHNRAYQEEPEQDKPPSPTPLLQHGDDQCCVH</sequence>
<feature type="region of interest" description="Disordered" evidence="1">
    <location>
        <begin position="89"/>
        <end position="131"/>
    </location>
</feature>
<dbReference type="AlphaFoldDB" id="A0AAD1VVJ6"/>
<dbReference type="EMBL" id="OW240913">
    <property type="protein sequence ID" value="CAH2252481.1"/>
    <property type="molecule type" value="Genomic_DNA"/>
</dbReference>
<evidence type="ECO:0000313" key="3">
    <source>
        <dbReference type="Proteomes" id="UP001295444"/>
    </source>
</evidence>
<keyword evidence="3" id="KW-1185">Reference proteome</keyword>
<evidence type="ECO:0000313" key="2">
    <source>
        <dbReference type="EMBL" id="CAH2252481.1"/>
    </source>
</evidence>